<name>K4NP20_AERHY</name>
<geneLocation type="plasmid" evidence="2">
    <name>pR148</name>
</geneLocation>
<keyword evidence="2" id="KW-0614">Plasmid</keyword>
<keyword evidence="1" id="KW-0812">Transmembrane</keyword>
<feature type="transmembrane region" description="Helical" evidence="1">
    <location>
        <begin position="21"/>
        <end position="41"/>
    </location>
</feature>
<dbReference type="EMBL" id="JX141473">
    <property type="protein sequence ID" value="AFV41000.1"/>
    <property type="molecule type" value="Genomic_DNA"/>
</dbReference>
<reference evidence="2" key="2">
    <citation type="journal article" date="2013" name="Antimicrob. Agents Chemother.">
        <title>Comparative Sequence Analysis of a Multidrug-Resistant Plasmid from Aeromonas hydrophila.</title>
        <authorList>
            <person name="Del Castillo C.S."/>
            <person name="Hikima J."/>
            <person name="Jang H.B."/>
            <person name="Nho S.W."/>
            <person name="Jung T.S."/>
            <person name="Wongtavatchai J."/>
            <person name="Kondo H."/>
            <person name="Hirono I."/>
            <person name="Takeyama H."/>
            <person name="Aoki T."/>
        </authorList>
    </citation>
    <scope>NUCLEOTIDE SEQUENCE</scope>
    <source>
        <plasmid evidence="2">pR148</plasmid>
    </source>
</reference>
<keyword evidence="1" id="KW-0472">Membrane</keyword>
<keyword evidence="1" id="KW-1133">Transmembrane helix</keyword>
<evidence type="ECO:0000256" key="1">
    <source>
        <dbReference type="SAM" id="Phobius"/>
    </source>
</evidence>
<feature type="transmembrane region" description="Helical" evidence="1">
    <location>
        <begin position="47"/>
        <end position="64"/>
    </location>
</feature>
<reference evidence="2" key="1">
    <citation type="submission" date="2012-06" db="EMBL/GenBank/DDBJ databases">
        <authorList>
            <person name="del Castillo C.S."/>
            <person name="Hikima J.-i."/>
            <person name="Jang H.-B."/>
            <person name="Nho S.-W."/>
            <person name="Jung T.-S."/>
            <person name="Wongtavatchai J."/>
            <person name="Kondo H."/>
            <person name="Hirono I."/>
            <person name="Takeyama H."/>
            <person name="Aoki T."/>
        </authorList>
    </citation>
    <scope>NUCLEOTIDE SEQUENCE</scope>
    <source>
        <plasmid evidence="2">pR148</plasmid>
    </source>
</reference>
<organism evidence="2">
    <name type="scientific">Aeromonas hydrophila</name>
    <dbReference type="NCBI Taxonomy" id="644"/>
    <lineage>
        <taxon>Bacteria</taxon>
        <taxon>Pseudomonadati</taxon>
        <taxon>Pseudomonadota</taxon>
        <taxon>Gammaproteobacteria</taxon>
        <taxon>Aeromonadales</taxon>
        <taxon>Aeromonadaceae</taxon>
        <taxon>Aeromonas</taxon>
    </lineage>
</organism>
<evidence type="ECO:0000313" key="2">
    <source>
        <dbReference type="EMBL" id="AFV41000.1"/>
    </source>
</evidence>
<protein>
    <submittedName>
        <fullName evidence="2">Uncharacterized protein</fullName>
    </submittedName>
</protein>
<sequence length="194" mass="21982">MHVKGQQMSESVRRSTPMVKIKILPSFVGVPFPSVLLIVAGLLNGPLWGFAAFVFHIVIKRYIYREYRRLPYPMPTGSRPMDELSELLVKGIPEEFFRRLDAACSSDASVQITCPKKYRLLKMSLNRYANRAGCYPQFREGDEIAIEVTEQRPRKAGAGKGFPSIQVLKASEGVLSEPEQPIEIQKDKRKIILD</sequence>
<accession>K4NP20</accession>
<dbReference type="AlphaFoldDB" id="K4NP20"/>
<proteinExistence type="predicted"/>